<reference evidence="1" key="1">
    <citation type="journal article" date="2014" name="Nat. Commun.">
        <title>The tobacco genome sequence and its comparison with those of tomato and potato.</title>
        <authorList>
            <person name="Sierro N."/>
            <person name="Battey J.N."/>
            <person name="Ouadi S."/>
            <person name="Bakaher N."/>
            <person name="Bovet L."/>
            <person name="Willig A."/>
            <person name="Goepfert S."/>
            <person name="Peitsch M.C."/>
            <person name="Ivanov N.V."/>
        </authorList>
    </citation>
    <scope>NUCLEOTIDE SEQUENCE [LARGE SCALE GENOMIC DNA]</scope>
</reference>
<protein>
    <submittedName>
        <fullName evidence="2">Uncharacterized protein LOC142166845</fullName>
    </submittedName>
</protein>
<dbReference type="RefSeq" id="XP_075082458.1">
    <property type="nucleotide sequence ID" value="XM_075226357.1"/>
</dbReference>
<gene>
    <name evidence="2" type="primary">LOC142166845</name>
</gene>
<proteinExistence type="predicted"/>
<evidence type="ECO:0000313" key="1">
    <source>
        <dbReference type="Proteomes" id="UP000790787"/>
    </source>
</evidence>
<dbReference type="Proteomes" id="UP000790787">
    <property type="component" value="Chromosome 2"/>
</dbReference>
<evidence type="ECO:0000313" key="2">
    <source>
        <dbReference type="RefSeq" id="XP_075082458.1"/>
    </source>
</evidence>
<accession>A0AC58SBW5</accession>
<organism evidence="1 2">
    <name type="scientific">Nicotiana tabacum</name>
    <name type="common">Common tobacco</name>
    <dbReference type="NCBI Taxonomy" id="4097"/>
    <lineage>
        <taxon>Eukaryota</taxon>
        <taxon>Viridiplantae</taxon>
        <taxon>Streptophyta</taxon>
        <taxon>Embryophyta</taxon>
        <taxon>Tracheophyta</taxon>
        <taxon>Spermatophyta</taxon>
        <taxon>Magnoliopsida</taxon>
        <taxon>eudicotyledons</taxon>
        <taxon>Gunneridae</taxon>
        <taxon>Pentapetalae</taxon>
        <taxon>asterids</taxon>
        <taxon>lamiids</taxon>
        <taxon>Solanales</taxon>
        <taxon>Solanaceae</taxon>
        <taxon>Nicotianoideae</taxon>
        <taxon>Nicotianeae</taxon>
        <taxon>Nicotiana</taxon>
    </lineage>
</organism>
<sequence>MVLETIQGYIWPLDGMCIVSDRHESIAKSASTIYPEVKFKKSHNQLAQIFFKIAKAYTINEFNNQKVEIETIDKRVKEYLFDVGYDKWSRAHSKVNRTTIMTSNMAKSINSATKSARDLSVTLLLDFMTNLVKPSNKLLYRVYDGGSRYVVCMEERKCNCRIFQLDELPCLHALAIIKKFSMDTYH</sequence>
<name>A0AC58SBW5_TOBAC</name>
<keyword evidence="1" id="KW-1185">Reference proteome</keyword>
<reference evidence="2" key="2">
    <citation type="submission" date="2025-08" db="UniProtKB">
        <authorList>
            <consortium name="RefSeq"/>
        </authorList>
    </citation>
    <scope>IDENTIFICATION</scope>
    <source>
        <tissue evidence="2">Leaf</tissue>
    </source>
</reference>